<feature type="compositionally biased region" description="Low complexity" evidence="1">
    <location>
        <begin position="1097"/>
        <end position="1128"/>
    </location>
</feature>
<evidence type="ECO:0000313" key="4">
    <source>
        <dbReference type="EMBL" id="OEU22577.1"/>
    </source>
</evidence>
<dbReference type="InterPro" id="IPR010750">
    <property type="entry name" value="SGF29_tudor-like_dom"/>
</dbReference>
<dbReference type="PROSITE" id="PS51518">
    <property type="entry name" value="SGF29_C"/>
    <property type="match status" value="1"/>
</dbReference>
<dbReference type="InterPro" id="IPR029052">
    <property type="entry name" value="Metallo-depent_PP-like"/>
</dbReference>
<feature type="compositionally biased region" description="Low complexity" evidence="1">
    <location>
        <begin position="523"/>
        <end position="533"/>
    </location>
</feature>
<feature type="compositionally biased region" description="Polar residues" evidence="1">
    <location>
        <begin position="557"/>
        <end position="566"/>
    </location>
</feature>
<gene>
    <name evidence="4" type="ORF">FRACYDRAFT_232734</name>
</gene>
<dbReference type="Gene3D" id="2.30.30.140">
    <property type="match status" value="1"/>
</dbReference>
<feature type="region of interest" description="Disordered" evidence="1">
    <location>
        <begin position="482"/>
        <end position="605"/>
    </location>
</feature>
<reference evidence="4 5" key="1">
    <citation type="submission" date="2016-09" db="EMBL/GenBank/DDBJ databases">
        <title>Extensive genetic diversity and differential bi-allelic expression allows diatom success in the polar Southern Ocean.</title>
        <authorList>
            <consortium name="DOE Joint Genome Institute"/>
            <person name="Mock T."/>
            <person name="Otillar R.P."/>
            <person name="Strauss J."/>
            <person name="Dupont C."/>
            <person name="Frickenhaus S."/>
            <person name="Maumus F."/>
            <person name="Mcmullan M."/>
            <person name="Sanges R."/>
            <person name="Schmutz J."/>
            <person name="Toseland A."/>
            <person name="Valas R."/>
            <person name="Veluchamy A."/>
            <person name="Ward B.J."/>
            <person name="Allen A."/>
            <person name="Barry K."/>
            <person name="Falciatore A."/>
            <person name="Ferrante M."/>
            <person name="Fortunato A.E."/>
            <person name="Gloeckner G."/>
            <person name="Gruber A."/>
            <person name="Hipkin R."/>
            <person name="Janech M."/>
            <person name="Kroth P."/>
            <person name="Leese F."/>
            <person name="Lindquist E."/>
            <person name="Lyon B.R."/>
            <person name="Martin J."/>
            <person name="Mayer C."/>
            <person name="Parker M."/>
            <person name="Quesneville H."/>
            <person name="Raymond J."/>
            <person name="Uhlig C."/>
            <person name="Valentin K.U."/>
            <person name="Worden A.Z."/>
            <person name="Armbrust E.V."/>
            <person name="Bowler C."/>
            <person name="Green B."/>
            <person name="Moulton V."/>
            <person name="Van Oosterhout C."/>
            <person name="Grigoriev I."/>
        </authorList>
    </citation>
    <scope>NUCLEOTIDE SEQUENCE [LARGE SCALE GENOMIC DNA]</scope>
    <source>
        <strain evidence="4 5">CCMP1102</strain>
    </source>
</reference>
<dbReference type="Gene3D" id="2.30.180.10">
    <property type="entry name" value="FAS1 domain"/>
    <property type="match status" value="1"/>
</dbReference>
<protein>
    <recommendedName>
        <fullName evidence="6">FAS1 domain-containing protein</fullName>
    </recommendedName>
</protein>
<feature type="compositionally biased region" description="Acidic residues" evidence="1">
    <location>
        <begin position="1437"/>
        <end position="1446"/>
    </location>
</feature>
<dbReference type="InterPro" id="IPR036378">
    <property type="entry name" value="FAS1_dom_sf"/>
</dbReference>
<feature type="compositionally biased region" description="Acidic residues" evidence="1">
    <location>
        <begin position="574"/>
        <end position="605"/>
    </location>
</feature>
<feature type="compositionally biased region" description="Polar residues" evidence="1">
    <location>
        <begin position="1084"/>
        <end position="1096"/>
    </location>
</feature>
<dbReference type="Pfam" id="PF02469">
    <property type="entry name" value="Fasciclin"/>
    <property type="match status" value="1"/>
</dbReference>
<evidence type="ECO:0000313" key="5">
    <source>
        <dbReference type="Proteomes" id="UP000095751"/>
    </source>
</evidence>
<feature type="compositionally biased region" description="Low complexity" evidence="1">
    <location>
        <begin position="1353"/>
        <end position="1387"/>
    </location>
</feature>
<dbReference type="Gene3D" id="3.60.21.10">
    <property type="match status" value="1"/>
</dbReference>
<dbReference type="Proteomes" id="UP000095751">
    <property type="component" value="Unassembled WGS sequence"/>
</dbReference>
<dbReference type="InterPro" id="IPR037802">
    <property type="entry name" value="SGF29"/>
</dbReference>
<dbReference type="SUPFAM" id="SSF82153">
    <property type="entry name" value="FAS1 domain"/>
    <property type="match status" value="1"/>
</dbReference>
<organism evidence="4 5">
    <name type="scientific">Fragilariopsis cylindrus CCMP1102</name>
    <dbReference type="NCBI Taxonomy" id="635003"/>
    <lineage>
        <taxon>Eukaryota</taxon>
        <taxon>Sar</taxon>
        <taxon>Stramenopiles</taxon>
        <taxon>Ochrophyta</taxon>
        <taxon>Bacillariophyta</taxon>
        <taxon>Bacillariophyceae</taxon>
        <taxon>Bacillariophycidae</taxon>
        <taxon>Bacillariales</taxon>
        <taxon>Bacillariaceae</taxon>
        <taxon>Fragilariopsis</taxon>
    </lineage>
</organism>
<dbReference type="InterPro" id="IPR000782">
    <property type="entry name" value="FAS1_domain"/>
</dbReference>
<proteinExistence type="predicted"/>
<name>A0A1E7FWR4_9STRA</name>
<dbReference type="SUPFAM" id="SSF56300">
    <property type="entry name" value="Metallo-dependent phosphatases"/>
    <property type="match status" value="1"/>
</dbReference>
<feature type="region of interest" description="Disordered" evidence="1">
    <location>
        <begin position="769"/>
        <end position="854"/>
    </location>
</feature>
<evidence type="ECO:0008006" key="6">
    <source>
        <dbReference type="Google" id="ProtNLM"/>
    </source>
</evidence>
<dbReference type="EMBL" id="KV784353">
    <property type="protein sequence ID" value="OEU22577.1"/>
    <property type="molecule type" value="Genomic_DNA"/>
</dbReference>
<keyword evidence="5" id="KW-1185">Reference proteome</keyword>
<dbReference type="PANTHER" id="PTHR21539:SF0">
    <property type="entry name" value="SAGA-ASSOCIATED FACTOR 29"/>
    <property type="match status" value="1"/>
</dbReference>
<dbReference type="KEGG" id="fcy:FRACYDRAFT_232734"/>
<evidence type="ECO:0000259" key="2">
    <source>
        <dbReference type="PROSITE" id="PS50213"/>
    </source>
</evidence>
<feature type="region of interest" description="Disordered" evidence="1">
    <location>
        <begin position="1076"/>
        <end position="1131"/>
    </location>
</feature>
<dbReference type="SMART" id="SM00554">
    <property type="entry name" value="FAS1"/>
    <property type="match status" value="1"/>
</dbReference>
<evidence type="ECO:0000256" key="1">
    <source>
        <dbReference type="SAM" id="MobiDB-lite"/>
    </source>
</evidence>
<feature type="domain" description="SGF29 C-terminal" evidence="3">
    <location>
        <begin position="1181"/>
        <end position="1352"/>
    </location>
</feature>
<feature type="compositionally biased region" description="Polar residues" evidence="1">
    <location>
        <begin position="786"/>
        <end position="806"/>
    </location>
</feature>
<sequence length="1446" mass="159234">MKFSCGTIVIAATSNFFTNAGLVQGIKIAFVGDTGMEDVKSNGYGHLTMKMINDERVDLVVDVGDYDYWGRCTEEYEVKNILDFDTILGGSLQVPEKSTLKRFKWQDGRHGSIKGWEIGVQSSGDDPTISSSKELSIVTDLFERHIISDSSWEGIKNNLKLRSGERDCYGDPWDGPWSWNQFLREYDFDFLGASGNAEVKEGPTYGSAEIWATHQRYMHKLYMERIYNTNRGACHGYENQNEPGAVDEYGERYSCFYNNADGDESFQFIFLGWWQGSNEGGGNDAKQERQKSIEFIEREFDDERSQNVPWRFCIHHMTSAKLSAGDKSRNSMILAGITDACRKRGALIISGHHHVYSRTKMLQSVGGPRGDEDVLVADADTDTGQSSYVLEEGLTMSITTDPNNFFLLLGITMLTVGMGGYDGACNGLYHNATWMERCISRPSNHRGAIIAEFDEKNPLKGTFQYMNSMADGEVVDQFHITSALSSEPKPTRRPSRKPTTPRPTTKPSSSPTESTGIGKVPAKPSSSPTTESTGTEKEPSRRPTRKPTRNPIPKPSSNPESTQTNKPSRKSEENVEEGNEKEEEEEEENVEENESGKEEENEDEKEEVCISIHQIICSDDRFSTFCELINEYDLVDYLLSIAFTLTVFAPTNSAFKAMKDNELLDFDDLTREQSIYVLLYHFVVVVGEETVYTYSDLECSGLLKTANGESSRTKCDKDDNKYQRGPMQKDDMIPKIDVADVEACNGIVHVVDQVILPNLEKMPTTGIARSNVPLTSSLPDGKIHSTKTGLQKLSKSTVPPSSSIVKNSVGVKASLSSGGAGNATNTNNNKSSSSTSKNSVSRGIPGNSTLEFDTPKQNQLLSQCNFADRTIWATRVLMGGNSVNGFLRATATAQRIKKQRARQNNSTKMSRAAKLGVGGVSTDATTTTGIDNNIKVAAAATPPSNNPLIGGTGTGTGIGSGNSKNKEIFNQQEEELLKKEIMNPRTAKKLKGELEAGLTFCATVCNVLRGVLFDFDPSLSPVLPPHLNIPKIKPPPVHTFLIPSIPPNTISGQQQVLQQQQHRLLNASGISSTGVSKIAKGSVKSKSSTTQGTRPTSVSKQTQQQKQRQQSSASQNTTSSPGDPGSSTLRRLRKTVNKTSSVSIIATEPAFVNLPPEFDTVSNKRTCAKKEYQHRVFQLLRYRDLKRGDYCAARLSSRDLWILAKVLKEYKTTSLTSVYTLAPLEFLTLSDARREALFQKERVMLEDVEDQREQTYGTQVARNLVLPLARTHFEANEWATRLLKKGSRVYAMYPQTTSLYAATVTDSTTYCRGDDDIIVVQFDGEEADITGQFPSYHIPARFVTVIPREFPASKTGSGTSVSKSTSASFSTSSGNKRKSGTSSSGSTNKKRSSAANSGGGGYNMDAALSLDFNKVAGGDLGFDDLDLDFDKPLDEHEQQDEDFSPF</sequence>
<feature type="compositionally biased region" description="Low complexity" evidence="1">
    <location>
        <begin position="822"/>
        <end position="839"/>
    </location>
</feature>
<dbReference type="PROSITE" id="PS50213">
    <property type="entry name" value="FAS1"/>
    <property type="match status" value="1"/>
</dbReference>
<accession>A0A1E7FWR4</accession>
<evidence type="ECO:0000259" key="3">
    <source>
        <dbReference type="PROSITE" id="PS51518"/>
    </source>
</evidence>
<dbReference type="PANTHER" id="PTHR21539">
    <property type="entry name" value="SAGA-ASSOCIATED FACTOR 29"/>
    <property type="match status" value="1"/>
</dbReference>
<feature type="region of interest" description="Disordered" evidence="1">
    <location>
        <begin position="1426"/>
        <end position="1446"/>
    </location>
</feature>
<dbReference type="Pfam" id="PF07039">
    <property type="entry name" value="SGF29_Tudor"/>
    <property type="match status" value="1"/>
</dbReference>
<feature type="region of interest" description="Disordered" evidence="1">
    <location>
        <begin position="1353"/>
        <end position="1401"/>
    </location>
</feature>
<dbReference type="InParanoid" id="A0A1E7FWR4"/>
<feature type="domain" description="FAS1" evidence="2">
    <location>
        <begin position="609"/>
        <end position="755"/>
    </location>
</feature>
<dbReference type="OrthoDB" id="10265994at2759"/>
<feature type="compositionally biased region" description="Low complexity" evidence="1">
    <location>
        <begin position="502"/>
        <end position="515"/>
    </location>
</feature>
<dbReference type="GO" id="GO:0000124">
    <property type="term" value="C:SAGA complex"/>
    <property type="evidence" value="ECO:0007669"/>
    <property type="project" value="InterPro"/>
</dbReference>